<dbReference type="Pfam" id="PF02514">
    <property type="entry name" value="CobN-Mg_chel"/>
    <property type="match status" value="1"/>
</dbReference>
<feature type="compositionally biased region" description="Polar residues" evidence="1">
    <location>
        <begin position="1346"/>
        <end position="1363"/>
    </location>
</feature>
<keyword evidence="2" id="KW-0472">Membrane</keyword>
<feature type="transmembrane region" description="Helical" evidence="2">
    <location>
        <begin position="1413"/>
        <end position="1431"/>
    </location>
</feature>
<dbReference type="Proteomes" id="UP000199259">
    <property type="component" value="Unassembled WGS sequence"/>
</dbReference>
<feature type="domain" description="CobN/magnesium chelatase" evidence="3">
    <location>
        <begin position="146"/>
        <end position="1257"/>
    </location>
</feature>
<evidence type="ECO:0000256" key="2">
    <source>
        <dbReference type="SAM" id="Phobius"/>
    </source>
</evidence>
<feature type="region of interest" description="Disordered" evidence="1">
    <location>
        <begin position="1346"/>
        <end position="1386"/>
    </location>
</feature>
<reference evidence="4 5" key="1">
    <citation type="submission" date="2016-10" db="EMBL/GenBank/DDBJ databases">
        <authorList>
            <person name="Varghese N."/>
            <person name="Submissions S."/>
        </authorList>
    </citation>
    <scope>NUCLEOTIDE SEQUENCE [LARGE SCALE GENOMIC DNA]</scope>
    <source>
        <strain evidence="4 5">PL 12/M</strain>
    </source>
</reference>
<comment type="caution">
    <text evidence="4">The sequence shown here is derived from an EMBL/GenBank/DDBJ whole genome shotgun (WGS) entry which is preliminary data.</text>
</comment>
<evidence type="ECO:0000256" key="1">
    <source>
        <dbReference type="SAM" id="MobiDB-lite"/>
    </source>
</evidence>
<dbReference type="EMBL" id="FNCA01000001">
    <property type="protein sequence ID" value="SDF27093.1"/>
    <property type="molecule type" value="Genomic_DNA"/>
</dbReference>
<evidence type="ECO:0000313" key="5">
    <source>
        <dbReference type="Proteomes" id="UP000199259"/>
    </source>
</evidence>
<evidence type="ECO:0000313" key="4">
    <source>
        <dbReference type="EMBL" id="SDF27093.1"/>
    </source>
</evidence>
<feature type="compositionally biased region" description="Polar residues" evidence="1">
    <location>
        <begin position="1375"/>
        <end position="1384"/>
    </location>
</feature>
<keyword evidence="5" id="KW-1185">Reference proteome</keyword>
<dbReference type="PANTHER" id="PTHR44119">
    <property type="entry name" value="MAGNESIUM-CHELATASE SUBUNIT CHLH, CHLOROPLASTIC"/>
    <property type="match status" value="1"/>
</dbReference>
<dbReference type="InterPro" id="IPR003672">
    <property type="entry name" value="CobN/Mg_chltase"/>
</dbReference>
<dbReference type="PANTHER" id="PTHR44119:SF4">
    <property type="entry name" value="AEROBIC COBALTOCHELATASE SUBUNIT COBN"/>
    <property type="match status" value="1"/>
</dbReference>
<keyword evidence="2" id="KW-0812">Transmembrane</keyword>
<evidence type="ECO:0000259" key="3">
    <source>
        <dbReference type="Pfam" id="PF02514"/>
    </source>
</evidence>
<sequence length="1436" mass="161398">MKVKIRSILLASILLLLSLTTIAVADENHVNVTLITYDDAEVIDYAKNANVYSESINVQYFTTKNNLSAIDLSNQDVIFTYMLWGSKYAEFSDEMEKANASGTTLVNIASYIDTSIYDYDFSGGEPYGSDDEKYFFNMGMKEEFLRSNAENFIIYLAKNYGNHPSLTDSWACEAPVILPQGLYHPDADAYWFDTTAEYLDWYQNQSNGEHYTYDPSKPSVGIWFHKSDYKDGNTQVVNALIYDLESKGCNVIAGFDTFLNVSGYYCDENGEPLVQCMISLKSFGMDVSMYEGYGLTELTDLDVPVLKGMVADSDSGDPADANRGISNEEAVRKTVSPNIDGIFEYIVLGQSKQIEYGVYEYKPNAAQIDWMTNRAIKWTELKRKDNADKKVGIIYYNYPSGKDNVGASYLDTMSSMMNLLNRMNESDYILSNVPENKTVLQEMIMEQGINAGSWAPGVLEEMVNNRTEWGIQLIPMDEYKEWFETELPQNLRDDVINEWGEPWADDFPEDKKLMMWENETGKYIVIPAVQCGNVWLMPQPARGSTQNDNVLYHSSVVPPTHQYIAFYLWLNKDWDPDAIIHLGTHGTHEWLPGLAYGMNRTADWAPLLLQDLPNIYPYIVANVGEGLTAEYRGNALIIDHLTPTLERGGLHGDMADIAANIQVYYDPAITDEVRNGYRETILDQMIELNLDNDLDVNESMVETYRNNDTLFQVFVKNVLHEYLEEISEENIPYGFHILGEVPPMNASGPVDDQMSVMVRSMLGSSFETQVSSTFYSDTNEYPLGIPFNDTKIDWLVWEVVTNNTVPSQAQDMIYGYNDSSITSLLENGIIHRDNLLVSATELDRVLDALSAGFIPPGPGRDPIQNTDSVPTGRNFYGVDSRLYPSPTTWDLGSRLAEDLLVDYYDKYGEYPQKVSFSRFGVEFIRDHGTLEAEMLYLLGVKPVWDDTSKQVIGLTLMNESELAPSYGEYPGRPRIDVVYATAGMRDAFPDKIKMIDEAVRLANTAPAGNYSNYVNESTLSIRQALIEAGYDNETADQVSTMRCFAVMDGTYEIGISNAIEASGTWDDEAQIGELYLSKMGFAYGTELWGQQCSDLLRQNLMNVDASVHSDSSNLYDTLDNDDFFQYFGGLNLATRYVSGKTPEMYVSDTRDSANSGMVTMEKYLTTNLRSRYLNDKWIEGMMASDYAGARMMSEFVDNLWGWEVSNPDLVDDSMWETVYNTYINDEMREFFNANNPGAYQSMTGRMLEAYRKGYVEFSDDIVNNLVNEYMESVADNGATCCHHTCGNPLLDEFVQGNMAAAGVSQQVIDAYKSKMFDATQRNEFQTQQQPDTSSAKVKDDSLNSVQRAMVSGSRSSNQSTMTDSGGAGLDADTPVQDSTKSTPDNYVEGYEMTNEATVTTSTDSGFTATSSDIIASVFVLGTVGVVYIGFWKRRKF</sequence>
<gene>
    <name evidence="4" type="ORF">SAMN04488589_0191</name>
</gene>
<protein>
    <submittedName>
        <fullName evidence="4">Cobalamin biosynthesis protein CobN, Mg-chelatase</fullName>
    </submittedName>
</protein>
<dbReference type="CDD" id="cd10150">
    <property type="entry name" value="CobN_like"/>
    <property type="match status" value="1"/>
</dbReference>
<name>A0A7Z7AWX5_9EURY</name>
<organism evidence="4 5">
    <name type="scientific">Methanolobus vulcani</name>
    <dbReference type="NCBI Taxonomy" id="38026"/>
    <lineage>
        <taxon>Archaea</taxon>
        <taxon>Methanobacteriati</taxon>
        <taxon>Methanobacteriota</taxon>
        <taxon>Stenosarchaea group</taxon>
        <taxon>Methanomicrobia</taxon>
        <taxon>Methanosarcinales</taxon>
        <taxon>Methanosarcinaceae</taxon>
        <taxon>Methanolobus</taxon>
    </lineage>
</organism>
<proteinExistence type="predicted"/>
<dbReference type="RefSeq" id="WP_238380672.1">
    <property type="nucleotide sequence ID" value="NZ_FNCA01000001.1"/>
</dbReference>
<accession>A0A7Z7AWX5</accession>
<keyword evidence="2" id="KW-1133">Transmembrane helix</keyword>